<dbReference type="PANTHER" id="PTHR35218:SF9">
    <property type="entry name" value="ENDONUCLEASE_EXONUCLEASE_PHOSPHATASE DOMAIN-CONTAINING PROTEIN"/>
    <property type="match status" value="1"/>
</dbReference>
<evidence type="ECO:0000256" key="1">
    <source>
        <dbReference type="SAM" id="Phobius"/>
    </source>
</evidence>
<sequence>MAQSCRIKANSFAAGIWILWNATVLVDILAIHLQMVHMKVCSEINSSSFLCTVVYASPQQTKRKDLWYNLDVMENSISESWLIVGDFNSVLHDSERVGGVVQERLGCKWFQSFLFDNKIWDLGYNSPQFTWSRRNLSQRLDRQFRVGLLCAKLYGP</sequence>
<keyword evidence="4" id="KW-1185">Reference proteome</keyword>
<dbReference type="Gene3D" id="3.60.10.10">
    <property type="entry name" value="Endonuclease/exonuclease/phosphatase"/>
    <property type="match status" value="1"/>
</dbReference>
<keyword evidence="1" id="KW-0812">Transmembrane</keyword>
<dbReference type="Proteomes" id="UP001358586">
    <property type="component" value="Chromosome 12"/>
</dbReference>
<evidence type="ECO:0000313" key="4">
    <source>
        <dbReference type="Proteomes" id="UP001358586"/>
    </source>
</evidence>
<evidence type="ECO:0000259" key="2">
    <source>
        <dbReference type="Pfam" id="PF03372"/>
    </source>
</evidence>
<comment type="caution">
    <text evidence="3">The sequence shown here is derived from an EMBL/GenBank/DDBJ whole genome shotgun (WGS) entry which is preliminary data.</text>
</comment>
<organism evidence="3 4">
    <name type="scientific">Gossypium arboreum</name>
    <name type="common">Tree cotton</name>
    <name type="synonym">Gossypium nanking</name>
    <dbReference type="NCBI Taxonomy" id="29729"/>
    <lineage>
        <taxon>Eukaryota</taxon>
        <taxon>Viridiplantae</taxon>
        <taxon>Streptophyta</taxon>
        <taxon>Embryophyta</taxon>
        <taxon>Tracheophyta</taxon>
        <taxon>Spermatophyta</taxon>
        <taxon>Magnoliopsida</taxon>
        <taxon>eudicotyledons</taxon>
        <taxon>Gunneridae</taxon>
        <taxon>Pentapetalae</taxon>
        <taxon>rosids</taxon>
        <taxon>malvids</taxon>
        <taxon>Malvales</taxon>
        <taxon>Malvaceae</taxon>
        <taxon>Malvoideae</taxon>
        <taxon>Gossypium</taxon>
    </lineage>
</organism>
<feature type="domain" description="Endonuclease/exonuclease/phosphatase" evidence="2">
    <location>
        <begin position="51"/>
        <end position="144"/>
    </location>
</feature>
<evidence type="ECO:0000313" key="3">
    <source>
        <dbReference type="EMBL" id="KAK5775417.1"/>
    </source>
</evidence>
<protein>
    <recommendedName>
        <fullName evidence="2">Endonuclease/exonuclease/phosphatase domain-containing protein</fullName>
    </recommendedName>
</protein>
<dbReference type="SUPFAM" id="SSF56219">
    <property type="entry name" value="DNase I-like"/>
    <property type="match status" value="1"/>
</dbReference>
<keyword evidence="1" id="KW-0472">Membrane</keyword>
<dbReference type="InterPro" id="IPR036691">
    <property type="entry name" value="Endo/exonu/phosph_ase_sf"/>
</dbReference>
<reference evidence="3 4" key="1">
    <citation type="submission" date="2023-03" db="EMBL/GenBank/DDBJ databases">
        <title>WGS of Gossypium arboreum.</title>
        <authorList>
            <person name="Yu D."/>
        </authorList>
    </citation>
    <scope>NUCLEOTIDE SEQUENCE [LARGE SCALE GENOMIC DNA]</scope>
    <source>
        <tissue evidence="3">Leaf</tissue>
    </source>
</reference>
<accession>A0ABR0MNK5</accession>
<dbReference type="InterPro" id="IPR005135">
    <property type="entry name" value="Endo/exonuclease/phosphatase"/>
</dbReference>
<dbReference type="PANTHER" id="PTHR35218">
    <property type="entry name" value="RNASE H DOMAIN-CONTAINING PROTEIN"/>
    <property type="match status" value="1"/>
</dbReference>
<name>A0ABR0MNK5_GOSAR</name>
<gene>
    <name evidence="3" type="ORF">PVK06_043307</name>
</gene>
<proteinExistence type="predicted"/>
<feature type="transmembrane region" description="Helical" evidence="1">
    <location>
        <begin position="12"/>
        <end position="33"/>
    </location>
</feature>
<keyword evidence="1" id="KW-1133">Transmembrane helix</keyword>
<dbReference type="EMBL" id="JARKNE010000012">
    <property type="protein sequence ID" value="KAK5775417.1"/>
    <property type="molecule type" value="Genomic_DNA"/>
</dbReference>
<dbReference type="Pfam" id="PF03372">
    <property type="entry name" value="Exo_endo_phos"/>
    <property type="match status" value="1"/>
</dbReference>